<evidence type="ECO:0000259" key="12">
    <source>
        <dbReference type="Pfam" id="PF08245"/>
    </source>
</evidence>
<name>A0A1T4LZU1_9LACT</name>
<comment type="pathway">
    <text evidence="1 8 9">Cell wall biogenesis; peptidoglycan biosynthesis.</text>
</comment>
<evidence type="ECO:0000259" key="11">
    <source>
        <dbReference type="Pfam" id="PF02875"/>
    </source>
</evidence>
<feature type="short sequence motif" description="Meso-diaminopimelate recognition motif" evidence="8">
    <location>
        <begin position="416"/>
        <end position="419"/>
    </location>
</feature>
<dbReference type="PANTHER" id="PTHR23135">
    <property type="entry name" value="MUR LIGASE FAMILY MEMBER"/>
    <property type="match status" value="1"/>
</dbReference>
<feature type="binding site" evidence="8">
    <location>
        <position position="32"/>
    </location>
    <ligand>
        <name>UDP-N-acetyl-alpha-D-muramoyl-L-alanyl-D-glutamate</name>
        <dbReference type="ChEBI" id="CHEBI:83900"/>
    </ligand>
</feature>
<dbReference type="Gene3D" id="3.90.190.20">
    <property type="entry name" value="Mur ligase, C-terminal domain"/>
    <property type="match status" value="1"/>
</dbReference>
<evidence type="ECO:0000256" key="6">
    <source>
        <dbReference type="ARBA" id="ARBA00023306"/>
    </source>
</evidence>
<sequence>MKATDLIEVLRLKAIYGEPLANKEISLLVNDTRKIIPNCCYMAIRGEHFDGHQAIEQAVEAGANVVVVEEYREAWQNLNATIILVDSTFRAQAILANQFYHRPSEKLAITAITGTNGKTTTSSMISDWLTRLGHKTGLLGTLHYKVNENYYPAVNTTPNALELQRLFNEMVVEGCQDAIIEASSHALQLGRLWYTEVDCAIFTNLTREHLDFHHTMEHYAYAKSLLFAQLGQKFANGRPKLAIVNLDDEYSQLMAQATAAEVATYSIGNADATVYATDIEVVDNQTEFKLWVNQRPHQVSLKMLGDYNVANYMAAFLCLKYYYGYSTEEIIRVSGEFEGVSGRMQLVDEGQTYKVVVDFAHTPDAIENVLKELAAKKQGRLITLIGHSGGNRDSGARPEIGDIVFKYSDYIVFTADNPRHEPVQKICQEIIGQHNEVDYTIIEKREEAIAFVLNHANEHDTVVFTGKGGELYQVIGDDYVPYNEVEVIKATLRKNI</sequence>
<dbReference type="Proteomes" id="UP000189941">
    <property type="component" value="Unassembled WGS sequence"/>
</dbReference>
<keyword evidence="8" id="KW-0460">Magnesium</keyword>
<protein>
    <recommendedName>
        <fullName evidence="8">UDP-N-acetylmuramoyl-L-alanyl-D-glutamate--2,6-diaminopimelate ligase</fullName>
        <ecNumber evidence="8">6.3.2.13</ecNumber>
    </recommendedName>
    <alternativeName>
        <fullName evidence="8">Meso-A2pm-adding enzyme</fullName>
    </alternativeName>
    <alternativeName>
        <fullName evidence="8">Meso-diaminopimelate-adding enzyme</fullName>
    </alternativeName>
    <alternativeName>
        <fullName evidence="8">UDP-MurNAc-L-Ala-D-Glu:meso-diaminopimelate ligase</fullName>
    </alternativeName>
    <alternativeName>
        <fullName evidence="8">UDP-MurNAc-tripeptide synthetase</fullName>
    </alternativeName>
    <alternativeName>
        <fullName evidence="8">UDP-N-acetylmuramyl-tripeptide synthetase</fullName>
    </alternativeName>
</protein>
<dbReference type="PANTHER" id="PTHR23135:SF4">
    <property type="entry name" value="UDP-N-ACETYLMURAMOYL-L-ALANYL-D-GLUTAMATE--2,6-DIAMINOPIMELATE LIGASE MURE HOMOLOG, CHLOROPLASTIC"/>
    <property type="match status" value="1"/>
</dbReference>
<feature type="binding site" evidence="8">
    <location>
        <position position="191"/>
    </location>
    <ligand>
        <name>UDP-N-acetyl-alpha-D-muramoyl-L-alanyl-D-glutamate</name>
        <dbReference type="ChEBI" id="CHEBI:83900"/>
    </ligand>
</feature>
<dbReference type="GO" id="GO:0008360">
    <property type="term" value="P:regulation of cell shape"/>
    <property type="evidence" value="ECO:0007669"/>
    <property type="project" value="UniProtKB-KW"/>
</dbReference>
<dbReference type="SUPFAM" id="SSF53623">
    <property type="entry name" value="MurD-like peptide ligases, catalytic domain"/>
    <property type="match status" value="1"/>
</dbReference>
<dbReference type="GO" id="GO:0000287">
    <property type="term" value="F:magnesium ion binding"/>
    <property type="evidence" value="ECO:0007669"/>
    <property type="project" value="UniProtKB-UniRule"/>
</dbReference>
<proteinExistence type="inferred from homology"/>
<feature type="binding site" evidence="8">
    <location>
        <position position="155"/>
    </location>
    <ligand>
        <name>UDP-N-acetyl-alpha-D-muramoyl-L-alanyl-D-glutamate</name>
        <dbReference type="ChEBI" id="CHEBI:83900"/>
    </ligand>
</feature>
<dbReference type="Pfam" id="PF01225">
    <property type="entry name" value="Mur_ligase"/>
    <property type="match status" value="1"/>
</dbReference>
<evidence type="ECO:0000259" key="10">
    <source>
        <dbReference type="Pfam" id="PF01225"/>
    </source>
</evidence>
<dbReference type="Pfam" id="PF02875">
    <property type="entry name" value="Mur_ligase_C"/>
    <property type="match status" value="1"/>
</dbReference>
<evidence type="ECO:0000313" key="14">
    <source>
        <dbReference type="Proteomes" id="UP000189941"/>
    </source>
</evidence>
<dbReference type="UniPathway" id="UPA00219"/>
<dbReference type="GO" id="GO:0009252">
    <property type="term" value="P:peptidoglycan biosynthetic process"/>
    <property type="evidence" value="ECO:0007669"/>
    <property type="project" value="UniProtKB-UniRule"/>
</dbReference>
<keyword evidence="8 13" id="KW-0436">Ligase</keyword>
<dbReference type="InterPro" id="IPR035911">
    <property type="entry name" value="MurE/MurF_N"/>
</dbReference>
<comment type="PTM">
    <text evidence="8">Carboxylation is probably crucial for Mg(2+) binding and, consequently, for the gamma-phosphate positioning of ATP.</text>
</comment>
<dbReference type="Gene3D" id="3.40.1390.10">
    <property type="entry name" value="MurE/MurF, N-terminal domain"/>
    <property type="match status" value="1"/>
</dbReference>
<comment type="cofactor">
    <cofactor evidence="8">
        <name>Mg(2+)</name>
        <dbReference type="ChEBI" id="CHEBI:18420"/>
    </cofactor>
</comment>
<gene>
    <name evidence="8" type="primary">murE</name>
    <name evidence="13" type="ORF">SAMN02746011_01256</name>
</gene>
<evidence type="ECO:0000256" key="8">
    <source>
        <dbReference type="HAMAP-Rule" id="MF_00208"/>
    </source>
</evidence>
<comment type="similarity">
    <text evidence="2 8">Belongs to the MurCDEF family. MurE subfamily.</text>
</comment>
<dbReference type="GO" id="GO:0005737">
    <property type="term" value="C:cytoplasm"/>
    <property type="evidence" value="ECO:0007669"/>
    <property type="project" value="UniProtKB-SubCell"/>
</dbReference>
<comment type="caution">
    <text evidence="8">Lacks conserved residue(s) required for the propagation of feature annotation.</text>
</comment>
<dbReference type="OrthoDB" id="9800958at2"/>
<feature type="binding site" evidence="8">
    <location>
        <position position="466"/>
    </location>
    <ligand>
        <name>meso-2,6-diaminopimelate</name>
        <dbReference type="ChEBI" id="CHEBI:57791"/>
    </ligand>
</feature>
<comment type="subcellular location">
    <subcellularLocation>
        <location evidence="8 9">Cytoplasm</location>
    </subcellularLocation>
</comment>
<dbReference type="HAMAP" id="MF_00208">
    <property type="entry name" value="MurE"/>
    <property type="match status" value="1"/>
</dbReference>
<feature type="domain" description="Mur ligase N-terminal catalytic" evidence="10">
    <location>
        <begin position="25"/>
        <end position="100"/>
    </location>
</feature>
<evidence type="ECO:0000256" key="3">
    <source>
        <dbReference type="ARBA" id="ARBA00022618"/>
    </source>
</evidence>
<dbReference type="InterPro" id="IPR004101">
    <property type="entry name" value="Mur_ligase_C"/>
</dbReference>
<comment type="catalytic activity">
    <reaction evidence="8">
        <text>UDP-N-acetyl-alpha-D-muramoyl-L-alanyl-D-glutamate + meso-2,6-diaminopimelate + ATP = UDP-N-acetyl-alpha-D-muramoyl-L-alanyl-gamma-D-glutamyl-meso-2,6-diaminopimelate + ADP + phosphate + H(+)</text>
        <dbReference type="Rhea" id="RHEA:23676"/>
        <dbReference type="ChEBI" id="CHEBI:15378"/>
        <dbReference type="ChEBI" id="CHEBI:30616"/>
        <dbReference type="ChEBI" id="CHEBI:43474"/>
        <dbReference type="ChEBI" id="CHEBI:57791"/>
        <dbReference type="ChEBI" id="CHEBI:83900"/>
        <dbReference type="ChEBI" id="CHEBI:83905"/>
        <dbReference type="ChEBI" id="CHEBI:456216"/>
        <dbReference type="EC" id="6.3.2.13"/>
    </reaction>
</comment>
<dbReference type="SUPFAM" id="SSF53244">
    <property type="entry name" value="MurD-like peptide ligases, peptide-binding domain"/>
    <property type="match status" value="1"/>
</dbReference>
<dbReference type="GO" id="GO:0051301">
    <property type="term" value="P:cell division"/>
    <property type="evidence" value="ECO:0007669"/>
    <property type="project" value="UniProtKB-KW"/>
</dbReference>
<dbReference type="Pfam" id="PF08245">
    <property type="entry name" value="Mur_ligase_M"/>
    <property type="match status" value="1"/>
</dbReference>
<feature type="binding site" evidence="8">
    <location>
        <begin position="416"/>
        <end position="419"/>
    </location>
    <ligand>
        <name>meso-2,6-diaminopimelate</name>
        <dbReference type="ChEBI" id="CHEBI:57791"/>
    </ligand>
</feature>
<feature type="domain" description="Mur ligase central" evidence="12">
    <location>
        <begin position="112"/>
        <end position="318"/>
    </location>
</feature>
<feature type="modified residue" description="N6-carboxylysine" evidence="8">
    <location>
        <position position="223"/>
    </location>
</feature>
<keyword evidence="7 8" id="KW-0961">Cell wall biogenesis/degradation</keyword>
<dbReference type="GO" id="GO:0071555">
    <property type="term" value="P:cell wall organization"/>
    <property type="evidence" value="ECO:0007669"/>
    <property type="project" value="UniProtKB-KW"/>
</dbReference>
<feature type="binding site" evidence="8">
    <location>
        <begin position="114"/>
        <end position="120"/>
    </location>
    <ligand>
        <name>ATP</name>
        <dbReference type="ChEBI" id="CHEBI:30616"/>
    </ligand>
</feature>
<evidence type="ECO:0000256" key="5">
    <source>
        <dbReference type="ARBA" id="ARBA00022984"/>
    </source>
</evidence>
<keyword evidence="8" id="KW-0547">Nucleotide-binding</keyword>
<feature type="binding site" evidence="8">
    <location>
        <begin position="156"/>
        <end position="157"/>
    </location>
    <ligand>
        <name>UDP-N-acetyl-alpha-D-muramoyl-L-alanyl-D-glutamate</name>
        <dbReference type="ChEBI" id="CHEBI:83900"/>
    </ligand>
</feature>
<dbReference type="InterPro" id="IPR013221">
    <property type="entry name" value="Mur_ligase_cen"/>
</dbReference>
<feature type="domain" description="Mur ligase C-terminal" evidence="11">
    <location>
        <begin position="342"/>
        <end position="468"/>
    </location>
</feature>
<feature type="binding site" evidence="8">
    <location>
        <position position="183"/>
    </location>
    <ligand>
        <name>UDP-N-acetyl-alpha-D-muramoyl-L-alanyl-D-glutamate</name>
        <dbReference type="ChEBI" id="CHEBI:83900"/>
    </ligand>
</feature>
<comment type="function">
    <text evidence="8">Catalyzes the addition of meso-diaminopimelic acid to the nucleotide precursor UDP-N-acetylmuramoyl-L-alanyl-D-glutamate (UMAG) in the biosynthesis of bacterial cell-wall peptidoglycan.</text>
</comment>
<organism evidence="13 14">
    <name type="scientific">Globicatella sulfidifaciens DSM 15739</name>
    <dbReference type="NCBI Taxonomy" id="1121925"/>
    <lineage>
        <taxon>Bacteria</taxon>
        <taxon>Bacillati</taxon>
        <taxon>Bacillota</taxon>
        <taxon>Bacilli</taxon>
        <taxon>Lactobacillales</taxon>
        <taxon>Aerococcaceae</taxon>
        <taxon>Globicatella</taxon>
    </lineage>
</organism>
<dbReference type="InterPro" id="IPR036615">
    <property type="entry name" value="Mur_ligase_C_dom_sf"/>
</dbReference>
<evidence type="ECO:0000256" key="9">
    <source>
        <dbReference type="RuleBase" id="RU004135"/>
    </source>
</evidence>
<dbReference type="NCBIfam" id="TIGR01085">
    <property type="entry name" value="murE"/>
    <property type="match status" value="1"/>
</dbReference>
<dbReference type="RefSeq" id="WP_078756011.1">
    <property type="nucleotide sequence ID" value="NZ_FUWO01000010.1"/>
</dbReference>
<evidence type="ECO:0000256" key="1">
    <source>
        <dbReference type="ARBA" id="ARBA00004752"/>
    </source>
</evidence>
<evidence type="ECO:0000256" key="4">
    <source>
        <dbReference type="ARBA" id="ARBA00022960"/>
    </source>
</evidence>
<keyword evidence="8" id="KW-0067">ATP-binding</keyword>
<dbReference type="InterPro" id="IPR036565">
    <property type="entry name" value="Mur-like_cat_sf"/>
</dbReference>
<dbReference type="EC" id="6.3.2.13" evidence="8"/>
<keyword evidence="14" id="KW-1185">Reference proteome</keyword>
<dbReference type="STRING" id="1121925.SAMN02746011_01256"/>
<dbReference type="InterPro" id="IPR005761">
    <property type="entry name" value="UDP-N-AcMur-Glu-dNH2Pim_ligase"/>
</dbReference>
<keyword evidence="6 8" id="KW-0131">Cell cycle</keyword>
<keyword evidence="4 8" id="KW-0133">Cell shape</keyword>
<evidence type="ECO:0000256" key="7">
    <source>
        <dbReference type="ARBA" id="ARBA00023316"/>
    </source>
</evidence>
<dbReference type="GO" id="GO:0005524">
    <property type="term" value="F:ATP binding"/>
    <property type="evidence" value="ECO:0007669"/>
    <property type="project" value="UniProtKB-UniRule"/>
</dbReference>
<keyword evidence="5 8" id="KW-0573">Peptidoglycan synthesis</keyword>
<dbReference type="NCBIfam" id="NF001126">
    <property type="entry name" value="PRK00139.1-4"/>
    <property type="match status" value="1"/>
</dbReference>
<dbReference type="InterPro" id="IPR000713">
    <property type="entry name" value="Mur_ligase_N"/>
</dbReference>
<accession>A0A1T4LZU1</accession>
<dbReference type="Gene3D" id="3.40.1190.10">
    <property type="entry name" value="Mur-like, catalytic domain"/>
    <property type="match status" value="1"/>
</dbReference>
<dbReference type="GO" id="GO:0008765">
    <property type="term" value="F:UDP-N-acetylmuramoylalanyl-D-glutamate-2,6-diaminopimelate ligase activity"/>
    <property type="evidence" value="ECO:0007669"/>
    <property type="project" value="UniProtKB-UniRule"/>
</dbReference>
<keyword evidence="3 8" id="KW-0132">Cell division</keyword>
<evidence type="ECO:0000313" key="13">
    <source>
        <dbReference type="EMBL" id="SJZ59984.1"/>
    </source>
</evidence>
<dbReference type="EMBL" id="FUWO01000010">
    <property type="protein sequence ID" value="SJZ59984.1"/>
    <property type="molecule type" value="Genomic_DNA"/>
</dbReference>
<dbReference type="AlphaFoldDB" id="A0A1T4LZU1"/>
<dbReference type="SUPFAM" id="SSF63418">
    <property type="entry name" value="MurE/MurF N-terminal domain"/>
    <property type="match status" value="1"/>
</dbReference>
<keyword evidence="8" id="KW-0963">Cytoplasm</keyword>
<feature type="binding site" evidence="8">
    <location>
        <position position="470"/>
    </location>
    <ligand>
        <name>meso-2,6-diaminopimelate</name>
        <dbReference type="ChEBI" id="CHEBI:57791"/>
    </ligand>
</feature>
<feature type="binding site" evidence="8">
    <location>
        <position position="392"/>
    </location>
    <ligand>
        <name>meso-2,6-diaminopimelate</name>
        <dbReference type="ChEBI" id="CHEBI:57791"/>
    </ligand>
</feature>
<reference evidence="14" key="1">
    <citation type="submission" date="2017-02" db="EMBL/GenBank/DDBJ databases">
        <authorList>
            <person name="Varghese N."/>
            <person name="Submissions S."/>
        </authorList>
    </citation>
    <scope>NUCLEOTIDE SEQUENCE [LARGE SCALE GENOMIC DNA]</scope>
    <source>
        <strain evidence="14">DSM 15739</strain>
    </source>
</reference>
<evidence type="ECO:0000256" key="2">
    <source>
        <dbReference type="ARBA" id="ARBA00005898"/>
    </source>
</evidence>